<evidence type="ECO:0000256" key="6">
    <source>
        <dbReference type="ARBA" id="ARBA00022792"/>
    </source>
</evidence>
<dbReference type="GO" id="GO:0005743">
    <property type="term" value="C:mitochondrial inner membrane"/>
    <property type="evidence" value="ECO:0007669"/>
    <property type="project" value="UniProtKB-SubCell"/>
</dbReference>
<dbReference type="EMBL" id="JANCYW010000002">
    <property type="protein sequence ID" value="KAK4534570.1"/>
    <property type="molecule type" value="Genomic_DNA"/>
</dbReference>
<keyword evidence="4 10" id="KW-0812">Transmembrane</keyword>
<evidence type="ECO:0000313" key="14">
    <source>
        <dbReference type="Proteomes" id="UP001301350"/>
    </source>
</evidence>
<evidence type="ECO:0000256" key="3">
    <source>
        <dbReference type="ARBA" id="ARBA00022448"/>
    </source>
</evidence>
<comment type="caution">
    <text evidence="13">The sequence shown here is derived from an EMBL/GenBank/DDBJ whole genome shotgun (WGS) entry which is preliminary data.</text>
</comment>
<keyword evidence="3 11" id="KW-0813">Transport</keyword>
<evidence type="ECO:0000256" key="1">
    <source>
        <dbReference type="ARBA" id="ARBA00004448"/>
    </source>
</evidence>
<evidence type="ECO:0000256" key="12">
    <source>
        <dbReference type="SAM" id="MobiDB-lite"/>
    </source>
</evidence>
<evidence type="ECO:0000256" key="5">
    <source>
        <dbReference type="ARBA" id="ARBA00022737"/>
    </source>
</evidence>
<dbReference type="PROSITE" id="PS50920">
    <property type="entry name" value="SOLCAR"/>
    <property type="match status" value="3"/>
</dbReference>
<evidence type="ECO:0000256" key="10">
    <source>
        <dbReference type="PROSITE-ProRule" id="PRU00282"/>
    </source>
</evidence>
<keyword evidence="6" id="KW-0999">Mitochondrion inner membrane</keyword>
<dbReference type="GO" id="GO:0005315">
    <property type="term" value="F:phosphate transmembrane transporter activity"/>
    <property type="evidence" value="ECO:0007669"/>
    <property type="project" value="InterPro"/>
</dbReference>
<keyword evidence="5" id="KW-0677">Repeat</keyword>
<proteinExistence type="inferred from homology"/>
<keyword evidence="14" id="KW-1185">Reference proteome</keyword>
<organism evidence="13 14">
    <name type="scientific">Cyanidium caldarium</name>
    <name type="common">Red alga</name>
    <dbReference type="NCBI Taxonomy" id="2771"/>
    <lineage>
        <taxon>Eukaryota</taxon>
        <taxon>Rhodophyta</taxon>
        <taxon>Bangiophyceae</taxon>
        <taxon>Cyanidiales</taxon>
        <taxon>Cyanidiaceae</taxon>
        <taxon>Cyanidium</taxon>
    </lineage>
</organism>
<evidence type="ECO:0000256" key="9">
    <source>
        <dbReference type="ARBA" id="ARBA00023136"/>
    </source>
</evidence>
<gene>
    <name evidence="13" type="ORF">CDCA_CDCA02G0595</name>
</gene>
<dbReference type="AlphaFoldDB" id="A0AAV9IR59"/>
<sequence>MNLFGSLTSLSSVPLIDRVESMRRQRQQRQQQQQQQRVEAVALQPQGLAFHSESAPVWMMQLRTVSAGGSRGGGDTAPSATPPPVGKWAAASAHENPTLGTYLKFALAGAICCSATHSAVVPIDVVKTRLQLSDRYHGMTHAARTIVKEEGAGALLTGLGPTTVGYFLQGWFKFGLYEYFKRLYSEMAGPERAERARFGIWLAAGGTAEFFADLALCPMEATRIRLVSKPDFAPSLSTAFTKILTAEGLRGFYAGLLPILLKQIPYTMAKFAVFETSSEAIYRSLAAMGKPKSELGDPTKLMVSLNSGIFAGLVAAVVSQPADTVLSVINKHQVSGSIAQATVRIIRELGFRGLFRGLGTRAIMVGSLTAGQFFIYDGIKQLFGVAPPAKKEEVPAIAADFAAVQQSQ</sequence>
<dbReference type="Gene3D" id="1.50.40.10">
    <property type="entry name" value="Mitochondrial carrier domain"/>
    <property type="match status" value="1"/>
</dbReference>
<dbReference type="InterPro" id="IPR023395">
    <property type="entry name" value="MCP_dom_sf"/>
</dbReference>
<dbReference type="InterPro" id="IPR044677">
    <property type="entry name" value="SLC25A3/Pic2/Mir1-like"/>
</dbReference>
<dbReference type="SUPFAM" id="SSF103506">
    <property type="entry name" value="Mitochondrial carrier"/>
    <property type="match status" value="1"/>
</dbReference>
<evidence type="ECO:0000313" key="13">
    <source>
        <dbReference type="EMBL" id="KAK4534570.1"/>
    </source>
</evidence>
<feature type="repeat" description="Solcar" evidence="10">
    <location>
        <begin position="299"/>
        <end position="382"/>
    </location>
</feature>
<evidence type="ECO:0000256" key="2">
    <source>
        <dbReference type="ARBA" id="ARBA00006375"/>
    </source>
</evidence>
<dbReference type="InterPro" id="IPR018108">
    <property type="entry name" value="MCP_transmembrane"/>
</dbReference>
<keyword evidence="9 10" id="KW-0472">Membrane</keyword>
<comment type="subcellular location">
    <subcellularLocation>
        <location evidence="1">Mitochondrion inner membrane</location>
        <topology evidence="1">Multi-pass membrane protein</topology>
    </subcellularLocation>
</comment>
<feature type="repeat" description="Solcar" evidence="10">
    <location>
        <begin position="196"/>
        <end position="280"/>
    </location>
</feature>
<dbReference type="Proteomes" id="UP001301350">
    <property type="component" value="Unassembled WGS sequence"/>
</dbReference>
<dbReference type="PANTHER" id="PTHR45671">
    <property type="entry name" value="SOLUTE CARRIER FAMILY 25 (MITOCHONDRIAL CARRIER PHOSPHATE CARRIER), MEMBER 3, LIKE-RELATED-RELATED"/>
    <property type="match status" value="1"/>
</dbReference>
<keyword evidence="7" id="KW-1133">Transmembrane helix</keyword>
<evidence type="ECO:0000256" key="11">
    <source>
        <dbReference type="RuleBase" id="RU000488"/>
    </source>
</evidence>
<evidence type="ECO:0000256" key="8">
    <source>
        <dbReference type="ARBA" id="ARBA00023128"/>
    </source>
</evidence>
<feature type="region of interest" description="Disordered" evidence="12">
    <location>
        <begin position="68"/>
        <end position="89"/>
    </location>
</feature>
<feature type="repeat" description="Solcar" evidence="10">
    <location>
        <begin position="100"/>
        <end position="183"/>
    </location>
</feature>
<accession>A0AAV9IR59</accession>
<evidence type="ECO:0000256" key="4">
    <source>
        <dbReference type="ARBA" id="ARBA00022692"/>
    </source>
</evidence>
<dbReference type="GO" id="GO:1990547">
    <property type="term" value="P:mitochondrial phosphate ion transmembrane transport"/>
    <property type="evidence" value="ECO:0007669"/>
    <property type="project" value="InterPro"/>
</dbReference>
<evidence type="ECO:0000256" key="7">
    <source>
        <dbReference type="ARBA" id="ARBA00022989"/>
    </source>
</evidence>
<keyword evidence="8" id="KW-0496">Mitochondrion</keyword>
<name>A0AAV9IR59_CYACA</name>
<comment type="similarity">
    <text evidence="2 11">Belongs to the mitochondrial carrier (TC 2.A.29) family.</text>
</comment>
<dbReference type="Pfam" id="PF00153">
    <property type="entry name" value="Mito_carr"/>
    <property type="match status" value="3"/>
</dbReference>
<protein>
    <recommendedName>
        <fullName evidence="15">Mitochondrial phosphate carrier protein</fullName>
    </recommendedName>
</protein>
<dbReference type="PANTHER" id="PTHR45671:SF12">
    <property type="entry name" value="MITOCHONDRIAL PHOSPHATE CARRIER PROTEIN"/>
    <property type="match status" value="1"/>
</dbReference>
<evidence type="ECO:0008006" key="15">
    <source>
        <dbReference type="Google" id="ProtNLM"/>
    </source>
</evidence>
<reference evidence="13 14" key="1">
    <citation type="submission" date="2022-07" db="EMBL/GenBank/DDBJ databases">
        <title>Genome-wide signatures of adaptation to extreme environments.</title>
        <authorList>
            <person name="Cho C.H."/>
            <person name="Yoon H.S."/>
        </authorList>
    </citation>
    <scope>NUCLEOTIDE SEQUENCE [LARGE SCALE GENOMIC DNA]</scope>
    <source>
        <strain evidence="13 14">DBV 063 E5</strain>
    </source>
</reference>